<dbReference type="EMBL" id="NIZV01000483">
    <property type="protein sequence ID" value="RSL88200.1"/>
    <property type="molecule type" value="Genomic_DNA"/>
</dbReference>
<name>A0A428SEK6_9HYPO</name>
<protein>
    <submittedName>
        <fullName evidence="2">Uncharacterized protein</fullName>
    </submittedName>
</protein>
<proteinExistence type="predicted"/>
<dbReference type="Proteomes" id="UP000288429">
    <property type="component" value="Unassembled WGS sequence"/>
</dbReference>
<evidence type="ECO:0000313" key="2">
    <source>
        <dbReference type="EMBL" id="RSL88200.1"/>
    </source>
</evidence>
<sequence length="127" mass="13909">MQSLVACASQLSETVQVQRRTKFEPSVPRGFMSNITNASGVEGPKPPNAMRLETPKRMCLAARQGPDPPHRSALLCDSEPGTDKDSIDGTKAEMVWCGQSPETEKPRTRHLWRVGSQALVAFLVVYG</sequence>
<feature type="region of interest" description="Disordered" evidence="1">
    <location>
        <begin position="61"/>
        <end position="88"/>
    </location>
</feature>
<gene>
    <name evidence="2" type="ORF">CDV31_016121</name>
</gene>
<reference evidence="2 3" key="1">
    <citation type="submission" date="2017-06" db="EMBL/GenBank/DDBJ databases">
        <title>Cmopartive genomic analysis of Ambrosia Fusariam Clade fungi.</title>
        <authorList>
            <person name="Stajich J.E."/>
            <person name="Carrillo J."/>
            <person name="Kijimoto T."/>
            <person name="Eskalen A."/>
            <person name="O'Donnell K."/>
            <person name="Kasson M."/>
        </authorList>
    </citation>
    <scope>NUCLEOTIDE SEQUENCE [LARGE SCALE GENOMIC DNA]</scope>
    <source>
        <strain evidence="2 3">NRRL 20438</strain>
    </source>
</reference>
<keyword evidence="3" id="KW-1185">Reference proteome</keyword>
<feature type="non-terminal residue" evidence="2">
    <location>
        <position position="127"/>
    </location>
</feature>
<evidence type="ECO:0000313" key="3">
    <source>
        <dbReference type="Proteomes" id="UP000288429"/>
    </source>
</evidence>
<accession>A0A428SEK6</accession>
<comment type="caution">
    <text evidence="2">The sequence shown here is derived from an EMBL/GenBank/DDBJ whole genome shotgun (WGS) entry which is preliminary data.</text>
</comment>
<evidence type="ECO:0000256" key="1">
    <source>
        <dbReference type="SAM" id="MobiDB-lite"/>
    </source>
</evidence>
<feature type="region of interest" description="Disordered" evidence="1">
    <location>
        <begin position="27"/>
        <end position="47"/>
    </location>
</feature>
<dbReference type="AlphaFoldDB" id="A0A428SEK6"/>
<organism evidence="2 3">
    <name type="scientific">Fusarium ambrosium</name>
    <dbReference type="NCBI Taxonomy" id="131363"/>
    <lineage>
        <taxon>Eukaryota</taxon>
        <taxon>Fungi</taxon>
        <taxon>Dikarya</taxon>
        <taxon>Ascomycota</taxon>
        <taxon>Pezizomycotina</taxon>
        <taxon>Sordariomycetes</taxon>
        <taxon>Hypocreomycetidae</taxon>
        <taxon>Hypocreales</taxon>
        <taxon>Nectriaceae</taxon>
        <taxon>Fusarium</taxon>
        <taxon>Fusarium solani species complex</taxon>
    </lineage>
</organism>